<sequence>MQYIAAMERIAIFYSTVDGHTRTICARLQAAMEAAGHEVTLASLDQPDDPAFAHVQNFDRLLIGASIRYGKHRPPVFRFIEQHRALLESRPAAFFTVNLVARKPGKDTPEGSPYMRKFIERSGWQPPLAGVFAGRLDYASYGPLDRTMIRFIMWLTQGPTSASAPVVFTDWASVDAFGQHFLTLR</sequence>
<dbReference type="Pfam" id="PF12724">
    <property type="entry name" value="Flavodoxin_5"/>
    <property type="match status" value="1"/>
</dbReference>
<organism evidence="9 10">
    <name type="scientific">Kerstersia gyiorum</name>
    <dbReference type="NCBI Taxonomy" id="206506"/>
    <lineage>
        <taxon>Bacteria</taxon>
        <taxon>Pseudomonadati</taxon>
        <taxon>Pseudomonadota</taxon>
        <taxon>Betaproteobacteria</taxon>
        <taxon>Burkholderiales</taxon>
        <taxon>Alcaligenaceae</taxon>
        <taxon>Kerstersia</taxon>
    </lineage>
</organism>
<dbReference type="SUPFAM" id="SSF52218">
    <property type="entry name" value="Flavoproteins"/>
    <property type="match status" value="1"/>
</dbReference>
<dbReference type="Proteomes" id="UP000292039">
    <property type="component" value="Unassembled WGS sequence"/>
</dbReference>
<gene>
    <name evidence="7" type="primary">hemG</name>
    <name evidence="9" type="ORF">EV679_0765</name>
</gene>
<dbReference type="InterPro" id="IPR052200">
    <property type="entry name" value="Protoporphyrinogen_IX_DH"/>
</dbReference>
<dbReference type="InterPro" id="IPR026816">
    <property type="entry name" value="Flavodoxin_dom"/>
</dbReference>
<protein>
    <recommendedName>
        <fullName evidence="7">Protoporphyrinogen IX dehydrogenase [quinone]</fullName>
        <ecNumber evidence="7">1.3.5.3</ecNumber>
    </recommendedName>
    <alternativeName>
        <fullName evidence="7">Protoporphyrinogen IX dehydrogenase [menaquinone]</fullName>
    </alternativeName>
    <alternativeName>
        <fullName evidence="7">Protoporphyrinogen IX dehydrogenase [ubiquinone]</fullName>
    </alternativeName>
    <alternativeName>
        <fullName evidence="7">Protoporphyrinogen oxidase</fullName>
        <shortName evidence="7">PPO</shortName>
    </alternativeName>
</protein>
<keyword evidence="3 7" id="KW-0547">Nucleotide-binding</keyword>
<dbReference type="GO" id="GO:0006782">
    <property type="term" value="P:protoporphyrinogen IX biosynthetic process"/>
    <property type="evidence" value="ECO:0007669"/>
    <property type="project" value="UniProtKB-UniRule"/>
</dbReference>
<dbReference type="EMBL" id="SGWZ01000001">
    <property type="protein sequence ID" value="RZS73567.1"/>
    <property type="molecule type" value="Genomic_DNA"/>
</dbReference>
<evidence type="ECO:0000256" key="3">
    <source>
        <dbReference type="ARBA" id="ARBA00022741"/>
    </source>
</evidence>
<comment type="similarity">
    <text evidence="7">Belongs to the HemG family.</text>
</comment>
<evidence type="ECO:0000256" key="4">
    <source>
        <dbReference type="ARBA" id="ARBA00023002"/>
    </source>
</evidence>
<evidence type="ECO:0000313" key="10">
    <source>
        <dbReference type="Proteomes" id="UP000292039"/>
    </source>
</evidence>
<dbReference type="GO" id="GO:0070819">
    <property type="term" value="F:menaquinone-dependent protoporphyrinogen oxidase activity"/>
    <property type="evidence" value="ECO:0007669"/>
    <property type="project" value="UniProtKB-UniRule"/>
</dbReference>
<accession>A0A4V2F1G1</accession>
<evidence type="ECO:0000256" key="7">
    <source>
        <dbReference type="HAMAP-Rule" id="MF_00853"/>
    </source>
</evidence>
<comment type="function">
    <text evidence="7">Catalyzes the 6-electron oxidation of protoporphyrinogen IX to form protoporphyrin IX; under anaerobic conditions uses menaquinone as an electron acceptor, under aerobic conditions uses ubiquinone as an electron acceptor.</text>
</comment>
<dbReference type="PANTHER" id="PTHR38030">
    <property type="entry name" value="PROTOPORPHYRINOGEN IX DEHYDROGENASE [MENAQUINONE]"/>
    <property type="match status" value="1"/>
</dbReference>
<comment type="catalytic activity">
    <reaction evidence="7">
        <text>protoporphyrinogen IX + 3 a menaquinone = protoporphyrin IX + 3 a menaquinol</text>
        <dbReference type="Rhea" id="RHEA:27409"/>
        <dbReference type="Rhea" id="RHEA-COMP:9537"/>
        <dbReference type="Rhea" id="RHEA-COMP:9539"/>
        <dbReference type="ChEBI" id="CHEBI:16374"/>
        <dbReference type="ChEBI" id="CHEBI:18151"/>
        <dbReference type="ChEBI" id="CHEBI:57306"/>
        <dbReference type="ChEBI" id="CHEBI:57307"/>
        <dbReference type="EC" id="1.3.5.3"/>
    </reaction>
</comment>
<keyword evidence="1 7" id="KW-0285">Flavoprotein</keyword>
<comment type="cofactor">
    <cofactor evidence="7">
        <name>FMN</name>
        <dbReference type="ChEBI" id="CHEBI:58210"/>
    </cofactor>
    <text evidence="7">Binds 1 FMN non-covalently per subunit.</text>
</comment>
<dbReference type="PROSITE" id="PS50902">
    <property type="entry name" value="FLAVODOXIN_LIKE"/>
    <property type="match status" value="1"/>
</dbReference>
<keyword evidence="5" id="KW-0472">Membrane</keyword>
<evidence type="ECO:0000256" key="6">
    <source>
        <dbReference type="ARBA" id="ARBA00023244"/>
    </source>
</evidence>
<dbReference type="GO" id="GO:0004729">
    <property type="term" value="F:oxygen-dependent protoporphyrinogen oxidase activity"/>
    <property type="evidence" value="ECO:0007669"/>
    <property type="project" value="InterPro"/>
</dbReference>
<dbReference type="GeneID" id="99727730"/>
<comment type="pathway">
    <text evidence="7">Porphyrin-containing compound metabolism; protoporphyrin-IX biosynthesis; protoporphyrin-IX from protoporphyrinogen-IX: step 1/1.</text>
</comment>
<dbReference type="GO" id="GO:0005886">
    <property type="term" value="C:plasma membrane"/>
    <property type="evidence" value="ECO:0007669"/>
    <property type="project" value="UniProtKB-SubCell"/>
</dbReference>
<reference evidence="9 10" key="1">
    <citation type="submission" date="2019-02" db="EMBL/GenBank/DDBJ databases">
        <title>Genomic Encyclopedia of Type Strains, Phase IV (KMG-IV): sequencing the most valuable type-strain genomes for metagenomic binning, comparative biology and taxonomic classification.</title>
        <authorList>
            <person name="Goeker M."/>
        </authorList>
    </citation>
    <scope>NUCLEOTIDE SEQUENCE [LARGE SCALE GENOMIC DNA]</scope>
    <source>
        <strain evidence="9 10">DSM 16618</strain>
    </source>
</reference>
<proteinExistence type="inferred from homology"/>
<evidence type="ECO:0000256" key="5">
    <source>
        <dbReference type="ARBA" id="ARBA00023136"/>
    </source>
</evidence>
<keyword evidence="6 7" id="KW-0627">Porphyrin biosynthesis</keyword>
<keyword evidence="4 7" id="KW-0560">Oxidoreductase</keyword>
<dbReference type="PANTHER" id="PTHR38030:SF2">
    <property type="entry name" value="PROTOPORPHYRINOGEN IX DEHYDROGENASE [QUINONE]"/>
    <property type="match status" value="1"/>
</dbReference>
<evidence type="ECO:0000256" key="1">
    <source>
        <dbReference type="ARBA" id="ARBA00022630"/>
    </source>
</evidence>
<feature type="domain" description="Flavodoxin-like" evidence="8">
    <location>
        <begin position="10"/>
        <end position="159"/>
    </location>
</feature>
<comment type="catalytic activity">
    <reaction evidence="7">
        <text>protoporphyrinogen IX + 3 a quinone = protoporphyrin IX + 3 a quinol</text>
        <dbReference type="Rhea" id="RHEA:65032"/>
        <dbReference type="ChEBI" id="CHEBI:24646"/>
        <dbReference type="ChEBI" id="CHEBI:57306"/>
        <dbReference type="ChEBI" id="CHEBI:57307"/>
        <dbReference type="ChEBI" id="CHEBI:132124"/>
        <dbReference type="EC" id="1.3.5.3"/>
    </reaction>
</comment>
<dbReference type="NCBIfam" id="NF008316">
    <property type="entry name" value="PRK11104.1"/>
    <property type="match status" value="1"/>
</dbReference>
<keyword evidence="2 7" id="KW-0288">FMN</keyword>
<evidence type="ECO:0000313" key="9">
    <source>
        <dbReference type="EMBL" id="RZS73567.1"/>
    </source>
</evidence>
<dbReference type="InterPro" id="IPR008254">
    <property type="entry name" value="Flavodoxin/NO_synth"/>
</dbReference>
<dbReference type="EC" id="1.3.5.3" evidence="7"/>
<comment type="catalytic activity">
    <reaction evidence="7">
        <text>protoporphyrinogen IX + 3 a ubiquinone = protoporphyrin IX + 3 a ubiquinol</text>
        <dbReference type="Rhea" id="RHEA:63936"/>
        <dbReference type="Rhea" id="RHEA-COMP:9565"/>
        <dbReference type="Rhea" id="RHEA-COMP:9566"/>
        <dbReference type="ChEBI" id="CHEBI:16389"/>
        <dbReference type="ChEBI" id="CHEBI:17976"/>
        <dbReference type="ChEBI" id="CHEBI:57306"/>
        <dbReference type="ChEBI" id="CHEBI:57307"/>
    </reaction>
</comment>
<dbReference type="GO" id="GO:0010181">
    <property type="term" value="F:FMN binding"/>
    <property type="evidence" value="ECO:0007669"/>
    <property type="project" value="UniProtKB-UniRule"/>
</dbReference>
<dbReference type="InterPro" id="IPR029039">
    <property type="entry name" value="Flavoprotein-like_sf"/>
</dbReference>
<dbReference type="UniPathway" id="UPA00251">
    <property type="reaction ID" value="UER00324"/>
</dbReference>
<dbReference type="AlphaFoldDB" id="A0A4V2F1G1"/>
<evidence type="ECO:0000256" key="2">
    <source>
        <dbReference type="ARBA" id="ARBA00022643"/>
    </source>
</evidence>
<keyword evidence="7" id="KW-1003">Cell membrane</keyword>
<comment type="caution">
    <text evidence="9">The sequence shown here is derived from an EMBL/GenBank/DDBJ whole genome shotgun (WGS) entry which is preliminary data.</text>
</comment>
<dbReference type="RefSeq" id="WP_238591286.1">
    <property type="nucleotide sequence ID" value="NZ_CBCSEB010000002.1"/>
</dbReference>
<name>A0A4V2F1G1_9BURK</name>
<dbReference type="Gene3D" id="3.40.50.360">
    <property type="match status" value="1"/>
</dbReference>
<dbReference type="HAMAP" id="MF_00853">
    <property type="entry name" value="HemG"/>
    <property type="match status" value="1"/>
</dbReference>
<comment type="subcellular location">
    <subcellularLocation>
        <location evidence="7">Cell membrane</location>
        <topology evidence="7">Peripheral membrane protein</topology>
    </subcellularLocation>
</comment>
<dbReference type="InterPro" id="IPR044264">
    <property type="entry name" value="HemG"/>
</dbReference>
<evidence type="ECO:0000259" key="8">
    <source>
        <dbReference type="PROSITE" id="PS50902"/>
    </source>
</evidence>